<organism evidence="1 2">
    <name type="scientific">Lolium multiflorum</name>
    <name type="common">Italian ryegrass</name>
    <name type="synonym">Lolium perenne subsp. multiflorum</name>
    <dbReference type="NCBI Taxonomy" id="4521"/>
    <lineage>
        <taxon>Eukaryota</taxon>
        <taxon>Viridiplantae</taxon>
        <taxon>Streptophyta</taxon>
        <taxon>Embryophyta</taxon>
        <taxon>Tracheophyta</taxon>
        <taxon>Spermatophyta</taxon>
        <taxon>Magnoliopsida</taxon>
        <taxon>Liliopsida</taxon>
        <taxon>Poales</taxon>
        <taxon>Poaceae</taxon>
        <taxon>BOP clade</taxon>
        <taxon>Pooideae</taxon>
        <taxon>Poodae</taxon>
        <taxon>Poeae</taxon>
        <taxon>Poeae Chloroplast Group 2 (Poeae type)</taxon>
        <taxon>Loliodinae</taxon>
        <taxon>Loliinae</taxon>
        <taxon>Lolium</taxon>
    </lineage>
</organism>
<dbReference type="PANTHER" id="PTHR47150">
    <property type="entry name" value="OS12G0169200 PROTEIN"/>
    <property type="match status" value="1"/>
</dbReference>
<proteinExistence type="predicted"/>
<evidence type="ECO:0000313" key="2">
    <source>
        <dbReference type="Proteomes" id="UP001231189"/>
    </source>
</evidence>
<dbReference type="InterPro" id="IPR006912">
    <property type="entry name" value="Harbinger_derived_prot"/>
</dbReference>
<comment type="caution">
    <text evidence="1">The sequence shown here is derived from an EMBL/GenBank/DDBJ whole genome shotgun (WGS) entry which is preliminary data.</text>
</comment>
<dbReference type="PANTHER" id="PTHR47150:SF5">
    <property type="entry name" value="OS07G0546750 PROTEIN"/>
    <property type="match status" value="1"/>
</dbReference>
<dbReference type="AlphaFoldDB" id="A0AAD8WER8"/>
<protein>
    <submittedName>
        <fullName evidence="1">Uncharacterized protein</fullName>
    </submittedName>
</protein>
<keyword evidence="2" id="KW-1185">Reference proteome</keyword>
<dbReference type="Proteomes" id="UP001231189">
    <property type="component" value="Unassembled WGS sequence"/>
</dbReference>
<gene>
    <name evidence="1" type="ORF">QYE76_069304</name>
</gene>
<accession>A0AAD8WER8</accession>
<dbReference type="Pfam" id="PF04827">
    <property type="entry name" value="Plant_tran"/>
    <property type="match status" value="2"/>
</dbReference>
<dbReference type="EMBL" id="JAUUTY010000004">
    <property type="protein sequence ID" value="KAK1651499.1"/>
    <property type="molecule type" value="Genomic_DNA"/>
</dbReference>
<name>A0AAD8WER8_LOLMU</name>
<evidence type="ECO:0000313" key="1">
    <source>
        <dbReference type="EMBL" id="KAK1651499.1"/>
    </source>
</evidence>
<sequence length="341" mass="38551">MTCSVNCAGRSLLRFSALSCAAIDPQFVPTQMDIWHMVEKFHAEVVDYSSEEESDQSTQTFATTAASMIHEFTSNRAGAGSVKGHSKTCRATEWKGSSGSTRTTSTSPIRCSRKKYSGAGTGCQGSCSWSFSGVETTTPASNADPMQQYLRMGESTFLEAMYRFCRAVIVVFGQYYYREPNVEDTRRLLSINESRGFPGMIDSIDCMHWEWKNCPFKWQGQYNGHEEGQTVILEVVRQARWAPSSKLGFDVLQARWAIIRHPARTWSLKTMHEVMTCCVIMHNLIVENEHPDDRNENHWEFQGELVTPLPGALSLEDCLHMSVEVTDENVCKRLQTDLIEH</sequence>
<reference evidence="1" key="1">
    <citation type="submission" date="2023-07" db="EMBL/GenBank/DDBJ databases">
        <title>A chromosome-level genome assembly of Lolium multiflorum.</title>
        <authorList>
            <person name="Chen Y."/>
            <person name="Copetti D."/>
            <person name="Kolliker R."/>
            <person name="Studer B."/>
        </authorList>
    </citation>
    <scope>NUCLEOTIDE SEQUENCE</scope>
    <source>
        <strain evidence="1">02402/16</strain>
        <tissue evidence="1">Leaf</tissue>
    </source>
</reference>